<evidence type="ECO:0000256" key="2">
    <source>
        <dbReference type="ARBA" id="ARBA00022490"/>
    </source>
</evidence>
<evidence type="ECO:0000256" key="3">
    <source>
        <dbReference type="ARBA" id="ARBA00023212"/>
    </source>
</evidence>
<dbReference type="GO" id="GO:0005881">
    <property type="term" value="C:cytoplasmic microtubule"/>
    <property type="evidence" value="ECO:0007669"/>
    <property type="project" value="TreeGrafter"/>
</dbReference>
<dbReference type="VEuPathDB" id="AmoebaDB:NfTy_036380"/>
<dbReference type="Proteomes" id="UP000444721">
    <property type="component" value="Unassembled WGS sequence"/>
</dbReference>
<feature type="compositionally biased region" description="Basic and acidic residues" evidence="6">
    <location>
        <begin position="74"/>
        <end position="87"/>
    </location>
</feature>
<dbReference type="EMBL" id="VFQX01000017">
    <property type="protein sequence ID" value="KAF0980755.1"/>
    <property type="molecule type" value="Genomic_DNA"/>
</dbReference>
<dbReference type="VEuPathDB" id="AmoebaDB:NF0028210"/>
<comment type="subcellular location">
    <subcellularLocation>
        <location evidence="1">Cytoplasm</location>
        <location evidence="1">Cytoskeleton</location>
        <location evidence="1">Microtubule organizing center</location>
        <location evidence="1">Centrosome</location>
    </subcellularLocation>
</comment>
<dbReference type="OMA" id="YMMEEAK"/>
<keyword evidence="8" id="KW-1185">Reference proteome</keyword>
<evidence type="ECO:0000313" key="7">
    <source>
        <dbReference type="EMBL" id="KAF0980755.1"/>
    </source>
</evidence>
<dbReference type="AlphaFoldDB" id="A0A6A5C5K6"/>
<evidence type="ECO:0000256" key="5">
    <source>
        <dbReference type="ARBA" id="ARBA00035693"/>
    </source>
</evidence>
<comment type="similarity">
    <text evidence="4">Belongs to the CFAP96 family.</text>
</comment>
<dbReference type="RefSeq" id="XP_044565468.1">
    <property type="nucleotide sequence ID" value="XM_044703846.1"/>
</dbReference>
<feature type="region of interest" description="Disordered" evidence="6">
    <location>
        <begin position="228"/>
        <end position="293"/>
    </location>
</feature>
<feature type="compositionally biased region" description="Basic and acidic residues" evidence="6">
    <location>
        <begin position="164"/>
        <end position="189"/>
    </location>
</feature>
<protein>
    <recommendedName>
        <fullName evidence="5">Cilia-and flagella-associated protein 96</fullName>
    </recommendedName>
</protein>
<comment type="caution">
    <text evidence="7">The sequence shown here is derived from an EMBL/GenBank/DDBJ whole genome shotgun (WGS) entry which is preliminary data.</text>
</comment>
<evidence type="ECO:0000256" key="1">
    <source>
        <dbReference type="ARBA" id="ARBA00004300"/>
    </source>
</evidence>
<evidence type="ECO:0000256" key="6">
    <source>
        <dbReference type="SAM" id="MobiDB-lite"/>
    </source>
</evidence>
<feature type="region of interest" description="Disordered" evidence="6">
    <location>
        <begin position="123"/>
        <end position="195"/>
    </location>
</feature>
<evidence type="ECO:0000313" key="8">
    <source>
        <dbReference type="Proteomes" id="UP000444721"/>
    </source>
</evidence>
<feature type="compositionally biased region" description="Basic and acidic residues" evidence="6">
    <location>
        <begin position="228"/>
        <end position="248"/>
    </location>
</feature>
<dbReference type="VEuPathDB" id="AmoebaDB:FDP41_013238"/>
<proteinExistence type="inferred from homology"/>
<dbReference type="PANTHER" id="PTHR31144">
    <property type="entry name" value="UPF0602 PROTEIN C4ORF47"/>
    <property type="match status" value="1"/>
</dbReference>
<dbReference type="GO" id="GO:0005813">
    <property type="term" value="C:centrosome"/>
    <property type="evidence" value="ECO:0007669"/>
    <property type="project" value="UniProtKB-SubCell"/>
</dbReference>
<dbReference type="Pfam" id="PF15239">
    <property type="entry name" value="CFAP96-like"/>
    <property type="match status" value="1"/>
</dbReference>
<feature type="compositionally biased region" description="Basic and acidic residues" evidence="6">
    <location>
        <begin position="269"/>
        <end position="285"/>
    </location>
</feature>
<organism evidence="7 8">
    <name type="scientific">Naegleria fowleri</name>
    <name type="common">Brain eating amoeba</name>
    <dbReference type="NCBI Taxonomy" id="5763"/>
    <lineage>
        <taxon>Eukaryota</taxon>
        <taxon>Discoba</taxon>
        <taxon>Heterolobosea</taxon>
        <taxon>Tetramitia</taxon>
        <taxon>Eutetramitia</taxon>
        <taxon>Vahlkampfiidae</taxon>
        <taxon>Naegleria</taxon>
    </lineage>
</organism>
<dbReference type="GeneID" id="68120453"/>
<evidence type="ECO:0000256" key="4">
    <source>
        <dbReference type="ARBA" id="ARBA00035656"/>
    </source>
</evidence>
<feature type="compositionally biased region" description="Basic and acidic residues" evidence="6">
    <location>
        <begin position="123"/>
        <end position="141"/>
    </location>
</feature>
<name>A0A6A5C5K6_NAEFO</name>
<gene>
    <name evidence="7" type="ORF">FDP41_013238</name>
</gene>
<dbReference type="InterPro" id="IPR029358">
    <property type="entry name" value="CFAP96"/>
</dbReference>
<dbReference type="PANTHER" id="PTHR31144:SF1">
    <property type="entry name" value="UPF0602 PROTEIN C4ORF47"/>
    <property type="match status" value="1"/>
</dbReference>
<reference evidence="7 8" key="1">
    <citation type="journal article" date="2019" name="Sci. Rep.">
        <title>Nanopore sequencing improves the draft genome of the human pathogenic amoeba Naegleria fowleri.</title>
        <authorList>
            <person name="Liechti N."/>
            <person name="Schurch N."/>
            <person name="Bruggmann R."/>
            <person name="Wittwer M."/>
        </authorList>
    </citation>
    <scope>NUCLEOTIDE SEQUENCE [LARGE SCALE GENOMIC DNA]</scope>
    <source>
        <strain evidence="7 8">ATCC 30894</strain>
    </source>
</reference>
<accession>A0A6A5C5K6</accession>
<keyword evidence="2" id="KW-0963">Cytoplasm</keyword>
<dbReference type="OrthoDB" id="283553at2759"/>
<sequence>MSKNTTESFEPGYTTIGDEYDKSKILKEQRLKDGRTVGKQFVTSPTKKGKVGKGITFGDFKSLYDGDPYEDPGTNERKYKKENEQKAQKIHKTPFKPSSPPKKSVGLGTYYGTIGGVYPHEQEYDTLQKGEKPQPVKEQKRPIYTSPPKRGTYGYLGLTISRGTEYKYESDPYDHSLEKKKEKEEEKQKQVSKKAFISSSHHLDYFDTHKNVAAPKILGTDEKVEEILKKSMERESASPKKESEESKKKPFYPSPVKQRNDFPPYMEDPYDKRTLTKKDEKEQKKPVFKPMSCGNKSYPTRSILFGSSVNMSNTF</sequence>
<feature type="region of interest" description="Disordered" evidence="6">
    <location>
        <begin position="65"/>
        <end position="106"/>
    </location>
</feature>
<keyword evidence="3" id="KW-0206">Cytoskeleton</keyword>